<keyword evidence="2" id="KW-1185">Reference proteome</keyword>
<dbReference type="RefSeq" id="WP_126758694.1">
    <property type="nucleotide sequence ID" value="NZ_PIPZ01000001.1"/>
</dbReference>
<dbReference type="InterPro" id="IPR021431">
    <property type="entry name" value="DUF3080"/>
</dbReference>
<sequence length="355" mass="39914">MTQIVTLKQLIGYARRVGAAVILLLAATACSPAPSGLMQLHDYQQRVANTLSREAMPYQPQTPEQIPAARELRVTIPRLQLSLLDSMRLDTCRAGSLIAERNSSLGRLTSGVMRYYHDRELLDALYDCAEQLETSEPELAQRVRQQAQAKQATMPQLRMQAIVSDDSLRNVLRKADRALPEVEGAQLAPLFQAFNIILNTLNNDAELPAENQLEQALEALAKSAYLSQLWRALFDNQQYLQQLNPLVINISAEAGCLSKGVPERARVLRQVFIARFSGPVQQHISALVRQAQQLEAYLDALYAEPELLQTQPTLVKWNNYLRHIAALDDQLVAETRNHVEFWQQLFTDCEFTPGA</sequence>
<evidence type="ECO:0000313" key="1">
    <source>
        <dbReference type="EMBL" id="RUO61061.1"/>
    </source>
</evidence>
<accession>A0A432YJB2</accession>
<proteinExistence type="predicted"/>
<comment type="caution">
    <text evidence="1">The sequence shown here is derived from an EMBL/GenBank/DDBJ whole genome shotgun (WGS) entry which is preliminary data.</text>
</comment>
<dbReference type="OrthoDB" id="5760979at2"/>
<dbReference type="AlphaFoldDB" id="A0A432YJB2"/>
<dbReference type="Proteomes" id="UP000288127">
    <property type="component" value="Unassembled WGS sequence"/>
</dbReference>
<gene>
    <name evidence="1" type="ORF">CWI76_01985</name>
</gene>
<name>A0A432YJB2_9GAMM</name>
<dbReference type="EMBL" id="PIPZ01000001">
    <property type="protein sequence ID" value="RUO61061.1"/>
    <property type="molecule type" value="Genomic_DNA"/>
</dbReference>
<evidence type="ECO:0000313" key="2">
    <source>
        <dbReference type="Proteomes" id="UP000288127"/>
    </source>
</evidence>
<evidence type="ECO:0008006" key="3">
    <source>
        <dbReference type="Google" id="ProtNLM"/>
    </source>
</evidence>
<dbReference type="Pfam" id="PF11279">
    <property type="entry name" value="DUF3080"/>
    <property type="match status" value="1"/>
</dbReference>
<reference evidence="2" key="1">
    <citation type="journal article" date="2018" name="Front. Microbiol.">
        <title>Genome-Based Analysis Reveals the Taxonomy and Diversity of the Family Idiomarinaceae.</title>
        <authorList>
            <person name="Liu Y."/>
            <person name="Lai Q."/>
            <person name="Shao Z."/>
        </authorList>
    </citation>
    <scope>NUCLEOTIDE SEQUENCE [LARGE SCALE GENOMIC DNA]</scope>
    <source>
        <strain evidence="2">PIM1</strain>
    </source>
</reference>
<protein>
    <recommendedName>
        <fullName evidence="3">DUF3080 domain-containing protein</fullName>
    </recommendedName>
</protein>
<organism evidence="1 2">
    <name type="scientific">Pseudidiomarina marina</name>
    <dbReference type="NCBI Taxonomy" id="502366"/>
    <lineage>
        <taxon>Bacteria</taxon>
        <taxon>Pseudomonadati</taxon>
        <taxon>Pseudomonadota</taxon>
        <taxon>Gammaproteobacteria</taxon>
        <taxon>Alteromonadales</taxon>
        <taxon>Idiomarinaceae</taxon>
        <taxon>Pseudidiomarina</taxon>
    </lineage>
</organism>